<evidence type="ECO:0000313" key="3">
    <source>
        <dbReference type="Proteomes" id="UP000054771"/>
    </source>
</evidence>
<accession>A0A0U5G863</accession>
<dbReference type="EMBL" id="CDMC01000010">
    <property type="protein sequence ID" value="CEL07888.1"/>
    <property type="molecule type" value="Genomic_DNA"/>
</dbReference>
<dbReference type="OrthoDB" id="4357148at2759"/>
<keyword evidence="3" id="KW-1185">Reference proteome</keyword>
<proteinExistence type="predicted"/>
<feature type="region of interest" description="Disordered" evidence="1">
    <location>
        <begin position="179"/>
        <end position="236"/>
    </location>
</feature>
<dbReference type="Proteomes" id="UP000054771">
    <property type="component" value="Unassembled WGS sequence"/>
</dbReference>
<evidence type="ECO:0000313" key="2">
    <source>
        <dbReference type="EMBL" id="CEL07888.1"/>
    </source>
</evidence>
<dbReference type="AlphaFoldDB" id="A0A0U5G863"/>
<reference evidence="3" key="1">
    <citation type="journal article" date="2016" name="Genome Announc.">
        <title>Draft genome sequences of fungus Aspergillus calidoustus.</title>
        <authorList>
            <person name="Horn F."/>
            <person name="Linde J."/>
            <person name="Mattern D.J."/>
            <person name="Walther G."/>
            <person name="Guthke R."/>
            <person name="Scherlach K."/>
            <person name="Martin K."/>
            <person name="Brakhage A.A."/>
            <person name="Petzke L."/>
            <person name="Valiante V."/>
        </authorList>
    </citation>
    <scope>NUCLEOTIDE SEQUENCE [LARGE SCALE GENOMIC DNA]</scope>
    <source>
        <strain evidence="3">SF006504</strain>
    </source>
</reference>
<organism evidence="2 3">
    <name type="scientific">Aspergillus calidoustus</name>
    <dbReference type="NCBI Taxonomy" id="454130"/>
    <lineage>
        <taxon>Eukaryota</taxon>
        <taxon>Fungi</taxon>
        <taxon>Dikarya</taxon>
        <taxon>Ascomycota</taxon>
        <taxon>Pezizomycotina</taxon>
        <taxon>Eurotiomycetes</taxon>
        <taxon>Eurotiomycetidae</taxon>
        <taxon>Eurotiales</taxon>
        <taxon>Aspergillaceae</taxon>
        <taxon>Aspergillus</taxon>
        <taxon>Aspergillus subgen. Nidulantes</taxon>
    </lineage>
</organism>
<protein>
    <submittedName>
        <fullName evidence="2">Uncharacterized protein</fullName>
    </submittedName>
</protein>
<evidence type="ECO:0000256" key="1">
    <source>
        <dbReference type="SAM" id="MobiDB-lite"/>
    </source>
</evidence>
<gene>
    <name evidence="2" type="ORF">ASPCAL11042</name>
</gene>
<name>A0A0U5G863_ASPCI</name>
<sequence length="236" mass="26664">MSPTFKSQCLDRSMTTAIEPHRAGPDHRLLNKKKNSRFPSGQFSVDAMMITQHLPCPSYWLEVSSIQCQLDALELVVSPLLLRDVRSTITTPGKTLVLDRPSSGATDDLYQKRSLYRYIRITTFTSFKMSNPYERAAEDQYEAANDASPVSGTFSDNTYAHETRSELKGHIQVQRDEAGIEDPMQPPFSNSDRQLAQDEDEAIDQSNVLGGNRLRHAKPQTGDKYQEGEDEDEFQD</sequence>